<evidence type="ECO:0000313" key="3">
    <source>
        <dbReference type="Proteomes" id="UP000028524"/>
    </source>
</evidence>
<evidence type="ECO:0000256" key="1">
    <source>
        <dbReference type="SAM" id="MobiDB-lite"/>
    </source>
</evidence>
<feature type="region of interest" description="Disordered" evidence="1">
    <location>
        <begin position="326"/>
        <end position="359"/>
    </location>
</feature>
<proteinExistence type="predicted"/>
<dbReference type="AlphaFoldDB" id="A0A084QCR2"/>
<accession>A0A084QCR2</accession>
<dbReference type="Proteomes" id="UP000028524">
    <property type="component" value="Unassembled WGS sequence"/>
</dbReference>
<feature type="compositionally biased region" description="Basic residues" evidence="1">
    <location>
        <begin position="619"/>
        <end position="630"/>
    </location>
</feature>
<feature type="compositionally biased region" description="Polar residues" evidence="1">
    <location>
        <begin position="257"/>
        <end position="269"/>
    </location>
</feature>
<reference evidence="2 3" key="1">
    <citation type="journal article" date="2014" name="BMC Genomics">
        <title>Comparative genome sequencing reveals chemotype-specific gene clusters in the toxigenic black mold Stachybotrys.</title>
        <authorList>
            <person name="Semeiks J."/>
            <person name="Borek D."/>
            <person name="Otwinowski Z."/>
            <person name="Grishin N.V."/>
        </authorList>
    </citation>
    <scope>NUCLEOTIDE SEQUENCE [LARGE SCALE GENOMIC DNA]</scope>
    <source>
        <strain evidence="2 3">IBT 40285</strain>
    </source>
</reference>
<dbReference type="OrthoDB" id="10326130at2759"/>
<feature type="compositionally biased region" description="Polar residues" evidence="1">
    <location>
        <begin position="342"/>
        <end position="355"/>
    </location>
</feature>
<feature type="compositionally biased region" description="Basic and acidic residues" evidence="1">
    <location>
        <begin position="523"/>
        <end position="548"/>
    </location>
</feature>
<feature type="region of interest" description="Disordered" evidence="1">
    <location>
        <begin position="257"/>
        <end position="285"/>
    </location>
</feature>
<gene>
    <name evidence="2" type="ORF">S40285_10178</name>
</gene>
<dbReference type="InParanoid" id="A0A084QCR2"/>
<organism evidence="2 3">
    <name type="scientific">Stachybotrys chlorohalonatus (strain IBT 40285)</name>
    <dbReference type="NCBI Taxonomy" id="1283841"/>
    <lineage>
        <taxon>Eukaryota</taxon>
        <taxon>Fungi</taxon>
        <taxon>Dikarya</taxon>
        <taxon>Ascomycota</taxon>
        <taxon>Pezizomycotina</taxon>
        <taxon>Sordariomycetes</taxon>
        <taxon>Hypocreomycetidae</taxon>
        <taxon>Hypocreales</taxon>
        <taxon>Stachybotryaceae</taxon>
        <taxon>Stachybotrys</taxon>
    </lineage>
</organism>
<name>A0A084QCR2_STAC4</name>
<feature type="compositionally biased region" description="Polar residues" evidence="1">
    <location>
        <begin position="841"/>
        <end position="871"/>
    </location>
</feature>
<dbReference type="HOGENOM" id="CLU_347534_0_0_1"/>
<feature type="region of interest" description="Disordered" evidence="1">
    <location>
        <begin position="839"/>
        <end position="871"/>
    </location>
</feature>
<feature type="region of interest" description="Disordered" evidence="1">
    <location>
        <begin position="589"/>
        <end position="645"/>
    </location>
</feature>
<feature type="region of interest" description="Disordered" evidence="1">
    <location>
        <begin position="507"/>
        <end position="548"/>
    </location>
</feature>
<dbReference type="EMBL" id="KL660836">
    <property type="protein sequence ID" value="KFA61747.1"/>
    <property type="molecule type" value="Genomic_DNA"/>
</dbReference>
<protein>
    <submittedName>
        <fullName evidence="2">Uncharacterized protein</fullName>
    </submittedName>
</protein>
<evidence type="ECO:0000313" key="2">
    <source>
        <dbReference type="EMBL" id="KFA61747.1"/>
    </source>
</evidence>
<sequence length="871" mass="94303">MADDSFSPWDIAPDGFHKYGFDEAIQFMNAMDFDRQYLLFDADADQTNDEAHTSAPTMESSIVTKVAAGPSANMAVDRSMPSSPCSSVLMPWTHDDKGQSPATEVVDSYSQQQQQQHAVKSFLSPESVLSDEFVSAPLLDERNLFRATGDTNMGTVNMGQIDMRNSASLDPRTLNQSSPDVFVHHATGPNNAGMNDMPLTEHGYTENVTTDRGGATSTLIDTMGAAYINLARSEPVSGGFPSSNILSVSFDLNDQSKTPAQRVSQSGLIKTTEPDKQQSIASVPKSVQQSNSQVVSLGAEAPVAPSATAFQRTILIPKPVSRALAKSAAPQPSVGLREQHHTSPQSQASQVPKQRSVSFPGVPSPSVFAAARKMDKPQSLHESYLAVKARGFKPATNMSGMERLSVLDNGLRVAFHRGVSFMQLSLWQSLIQEFERNGTFFGLKVDVLRGKSEVDSAIKSFLKDMGTVDINAQPAVHAGTIRDHFQAVHPGIYPVVPEQLEKLPETLPAFEPPKKSPQKRSNSKADPKDSTDQKGEEPSKPKPKKEKEQFFTLQSEGLTRFYKGNRHTGFKCSDGMWRCLEGEALVAAQERTRQKEESDAAAAKKRKEAPETAVDPKPAPKRRVTKKQAAAKKDPTEQNASMQKAVETTPVQAPIANTGPEQVQLSTPSAQMTSLPSSATMANPNVANGFVGAPMTTPTVSNQFVGTQYTAASSPDQSAQPMFKPQMTMHSPVPGYIAESNGQQHLGNYSSPGHNSKMHMPTLNLSSNLQPQNQSYAPRMCLPAQPWQPAVQNQTQVNSNSMQMPTSSTQFGAAQQSFNPQLGTTQQFFSPQFMGQFMNHPATSQSASINSGMGQAPGTSFQTQNHVSVQA</sequence>
<keyword evidence="3" id="KW-1185">Reference proteome</keyword>